<dbReference type="InterPro" id="IPR053136">
    <property type="entry name" value="UTP_pyrophosphatase-like"/>
</dbReference>
<name>A0A4P8L4N8_9BACT</name>
<evidence type="ECO:0000259" key="2">
    <source>
        <dbReference type="Pfam" id="PF01863"/>
    </source>
</evidence>
<dbReference type="Proteomes" id="UP000298602">
    <property type="component" value="Chromosome"/>
</dbReference>
<dbReference type="Gene3D" id="3.30.2010.10">
    <property type="entry name" value="Metalloproteases ('zincins'), catalytic domain"/>
    <property type="match status" value="1"/>
</dbReference>
<dbReference type="OrthoDB" id="5321643at2"/>
<organism evidence="3 4">
    <name type="scientific">Desulfoglaeba alkanexedens ALDC</name>
    <dbReference type="NCBI Taxonomy" id="980445"/>
    <lineage>
        <taxon>Bacteria</taxon>
        <taxon>Pseudomonadati</taxon>
        <taxon>Thermodesulfobacteriota</taxon>
        <taxon>Syntrophobacteria</taxon>
        <taxon>Syntrophobacterales</taxon>
        <taxon>Syntrophobacteraceae</taxon>
        <taxon>Desulfoglaeba</taxon>
    </lineage>
</organism>
<dbReference type="AlphaFoldDB" id="A0A4P8L4N8"/>
<protein>
    <submittedName>
        <fullName evidence="3">M48 family metallopeptidase</fullName>
    </submittedName>
</protein>
<evidence type="ECO:0000313" key="4">
    <source>
        <dbReference type="Proteomes" id="UP000298602"/>
    </source>
</evidence>
<dbReference type="PANTHER" id="PTHR30399:SF1">
    <property type="entry name" value="UTP PYROPHOSPHATASE"/>
    <property type="match status" value="1"/>
</dbReference>
<evidence type="ECO:0000313" key="3">
    <source>
        <dbReference type="EMBL" id="QCQ22804.1"/>
    </source>
</evidence>
<evidence type="ECO:0000256" key="1">
    <source>
        <dbReference type="SAM" id="MobiDB-lite"/>
    </source>
</evidence>
<keyword evidence="4" id="KW-1185">Reference proteome</keyword>
<sequence>MNVHWTPTVQAHRMKKPPQTSHYRLRENARAKRVILKVRPHEGLEVVIPRGFDRRLIPEILEEKRTWIEQAWRSLEAQGLSPSEPPELPKQIQLPAIGKTVTVSTVRQNGPAVELIPSFHKATVTLRGAVTDRAACLTLLQEWLKRLGRHCLPPLLQRLSRETGLSYRKVQIRGQKSRWGSCSAGGTISLSWKLLFLEPPLVRTVVVHELCHTVHMNHSQDFWDLLSRLEPEAREKDAALRDAVHAVPAWANWKPREPVRE</sequence>
<proteinExistence type="predicted"/>
<reference evidence="3 4" key="1">
    <citation type="submission" date="2019-05" db="EMBL/GenBank/DDBJ databases">
        <title>The Complete Genome Sequence of the n-alkane-degrading Desulfoglaeba alkanexedens ALDC reveals multiple alkylsuccinate synthase gene clusters.</title>
        <authorList>
            <person name="Callaghan A.V."/>
            <person name="Davidova I.A."/>
            <person name="Duncan K.E."/>
            <person name="Morris B."/>
            <person name="McInerney M.J."/>
        </authorList>
    </citation>
    <scope>NUCLEOTIDE SEQUENCE [LARGE SCALE GENOMIC DNA]</scope>
    <source>
        <strain evidence="3 4">ALDC</strain>
    </source>
</reference>
<feature type="region of interest" description="Disordered" evidence="1">
    <location>
        <begin position="1"/>
        <end position="20"/>
    </location>
</feature>
<accession>A0A4P8L4N8</accession>
<dbReference type="KEGG" id="dax:FDQ92_11845"/>
<dbReference type="PANTHER" id="PTHR30399">
    <property type="entry name" value="UNCHARACTERIZED PROTEIN YGJP"/>
    <property type="match status" value="1"/>
</dbReference>
<dbReference type="EMBL" id="CP040098">
    <property type="protein sequence ID" value="QCQ22804.1"/>
    <property type="molecule type" value="Genomic_DNA"/>
</dbReference>
<reference evidence="3 4" key="2">
    <citation type="submission" date="2019-05" db="EMBL/GenBank/DDBJ databases">
        <authorList>
            <person name="Suflita J.M."/>
            <person name="Marks C.R."/>
        </authorList>
    </citation>
    <scope>NUCLEOTIDE SEQUENCE [LARGE SCALE GENOMIC DNA]</scope>
    <source>
        <strain evidence="3 4">ALDC</strain>
    </source>
</reference>
<feature type="domain" description="YgjP-like metallopeptidase" evidence="2">
    <location>
        <begin position="32"/>
        <end position="242"/>
    </location>
</feature>
<dbReference type="InterPro" id="IPR002725">
    <property type="entry name" value="YgjP-like_metallopeptidase"/>
</dbReference>
<dbReference type="CDD" id="cd07344">
    <property type="entry name" value="M48_yhfN_like"/>
    <property type="match status" value="1"/>
</dbReference>
<gene>
    <name evidence="3" type="ORF">FDQ92_11845</name>
</gene>
<dbReference type="Pfam" id="PF01863">
    <property type="entry name" value="YgjP-like"/>
    <property type="match status" value="1"/>
</dbReference>